<dbReference type="Gene3D" id="1.10.510.10">
    <property type="entry name" value="Transferase(Phosphotransferase) domain 1"/>
    <property type="match status" value="1"/>
</dbReference>
<evidence type="ECO:0000256" key="1">
    <source>
        <dbReference type="ARBA" id="ARBA00004479"/>
    </source>
</evidence>
<evidence type="ECO:0000256" key="14">
    <source>
        <dbReference type="ARBA" id="ARBA00047558"/>
    </source>
</evidence>
<comment type="catalytic activity">
    <reaction evidence="15">
        <text>L-threonyl-[protein] + ATP = O-phospho-L-threonyl-[protein] + ADP + H(+)</text>
        <dbReference type="Rhea" id="RHEA:46608"/>
        <dbReference type="Rhea" id="RHEA-COMP:11060"/>
        <dbReference type="Rhea" id="RHEA-COMP:11605"/>
        <dbReference type="ChEBI" id="CHEBI:15378"/>
        <dbReference type="ChEBI" id="CHEBI:30013"/>
        <dbReference type="ChEBI" id="CHEBI:30616"/>
        <dbReference type="ChEBI" id="CHEBI:61977"/>
        <dbReference type="ChEBI" id="CHEBI:456216"/>
    </reaction>
</comment>
<dbReference type="InterPro" id="IPR045274">
    <property type="entry name" value="WAK-like"/>
</dbReference>
<dbReference type="HOGENOM" id="CLU_000288_43_5_1"/>
<organism evidence="19 20">
    <name type="scientific">Brassica oleracea var. oleracea</name>
    <dbReference type="NCBI Taxonomy" id="109376"/>
    <lineage>
        <taxon>Eukaryota</taxon>
        <taxon>Viridiplantae</taxon>
        <taxon>Streptophyta</taxon>
        <taxon>Embryophyta</taxon>
        <taxon>Tracheophyta</taxon>
        <taxon>Spermatophyta</taxon>
        <taxon>Magnoliopsida</taxon>
        <taxon>eudicotyledons</taxon>
        <taxon>Gunneridae</taxon>
        <taxon>Pentapetalae</taxon>
        <taxon>rosids</taxon>
        <taxon>malvids</taxon>
        <taxon>Brassicales</taxon>
        <taxon>Brassicaceae</taxon>
        <taxon>Brassiceae</taxon>
        <taxon>Brassica</taxon>
    </lineage>
</organism>
<comment type="catalytic activity">
    <reaction evidence="14">
        <text>L-seryl-[protein] + ATP = O-phospho-L-seryl-[protein] + ADP + H(+)</text>
        <dbReference type="Rhea" id="RHEA:17989"/>
        <dbReference type="Rhea" id="RHEA-COMP:9863"/>
        <dbReference type="Rhea" id="RHEA-COMP:11604"/>
        <dbReference type="ChEBI" id="CHEBI:15378"/>
        <dbReference type="ChEBI" id="CHEBI:29999"/>
        <dbReference type="ChEBI" id="CHEBI:30616"/>
        <dbReference type="ChEBI" id="CHEBI:83421"/>
        <dbReference type="ChEBI" id="CHEBI:456216"/>
    </reaction>
</comment>
<dbReference type="Proteomes" id="UP000032141">
    <property type="component" value="Chromosome C8"/>
</dbReference>
<dbReference type="PANTHER" id="PTHR27005">
    <property type="entry name" value="WALL-ASSOCIATED RECEPTOR KINASE-LIKE 21"/>
    <property type="match status" value="1"/>
</dbReference>
<keyword evidence="11 16" id="KW-0472">Membrane</keyword>
<name>A0A0D3DIX6_BRAOL</name>
<dbReference type="InterPro" id="IPR025287">
    <property type="entry name" value="WAK_GUB"/>
</dbReference>
<feature type="transmembrane region" description="Helical" evidence="16">
    <location>
        <begin position="258"/>
        <end position="282"/>
    </location>
</feature>
<dbReference type="PROSITE" id="PS00108">
    <property type="entry name" value="PROTEIN_KINASE_ST"/>
    <property type="match status" value="1"/>
</dbReference>
<dbReference type="GO" id="GO:0007166">
    <property type="term" value="P:cell surface receptor signaling pathway"/>
    <property type="evidence" value="ECO:0007669"/>
    <property type="project" value="InterPro"/>
</dbReference>
<evidence type="ECO:0000256" key="6">
    <source>
        <dbReference type="ARBA" id="ARBA00022729"/>
    </source>
</evidence>
<dbReference type="SUPFAM" id="SSF56112">
    <property type="entry name" value="Protein kinase-like (PK-like)"/>
    <property type="match status" value="1"/>
</dbReference>
<evidence type="ECO:0000256" key="4">
    <source>
        <dbReference type="ARBA" id="ARBA00022679"/>
    </source>
</evidence>
<keyword evidence="3" id="KW-0597">Phosphoprotein</keyword>
<dbReference type="GO" id="GO:0005886">
    <property type="term" value="C:plasma membrane"/>
    <property type="evidence" value="ECO:0007669"/>
    <property type="project" value="TreeGrafter"/>
</dbReference>
<evidence type="ECO:0000256" key="8">
    <source>
        <dbReference type="ARBA" id="ARBA00022777"/>
    </source>
</evidence>
<keyword evidence="13" id="KW-0325">Glycoprotein</keyword>
<dbReference type="SMART" id="SM00220">
    <property type="entry name" value="S_TKc"/>
    <property type="match status" value="1"/>
</dbReference>
<dbReference type="Pfam" id="PF13947">
    <property type="entry name" value="GUB_WAK_bind"/>
    <property type="match status" value="1"/>
</dbReference>
<keyword evidence="7" id="KW-0547">Nucleotide-binding</keyword>
<keyword evidence="6 17" id="KW-0732">Signal</keyword>
<dbReference type="Gramene" id="Bo8g004320.1">
    <property type="protein sequence ID" value="Bo8g004320.1"/>
    <property type="gene ID" value="Bo8g004320"/>
</dbReference>
<keyword evidence="5 16" id="KW-0812">Transmembrane</keyword>
<dbReference type="Pfam" id="PF08488">
    <property type="entry name" value="WAK"/>
    <property type="match status" value="1"/>
</dbReference>
<evidence type="ECO:0000259" key="18">
    <source>
        <dbReference type="PROSITE" id="PS50011"/>
    </source>
</evidence>
<evidence type="ECO:0000256" key="12">
    <source>
        <dbReference type="ARBA" id="ARBA00023157"/>
    </source>
</evidence>
<evidence type="ECO:0000256" key="5">
    <source>
        <dbReference type="ARBA" id="ARBA00022692"/>
    </source>
</evidence>
<feature type="signal peptide" evidence="17">
    <location>
        <begin position="1"/>
        <end position="22"/>
    </location>
</feature>
<evidence type="ECO:0000256" key="11">
    <source>
        <dbReference type="ARBA" id="ARBA00023136"/>
    </source>
</evidence>
<evidence type="ECO:0000256" key="9">
    <source>
        <dbReference type="ARBA" id="ARBA00022840"/>
    </source>
</evidence>
<dbReference type="Gene3D" id="3.30.200.20">
    <property type="entry name" value="Phosphorylase Kinase, domain 1"/>
    <property type="match status" value="1"/>
</dbReference>
<dbReference type="Pfam" id="PF00069">
    <property type="entry name" value="Pkinase"/>
    <property type="match status" value="1"/>
</dbReference>
<evidence type="ECO:0000256" key="7">
    <source>
        <dbReference type="ARBA" id="ARBA00022741"/>
    </source>
</evidence>
<accession>A0A0D3DIX6</accession>
<keyword evidence="20" id="KW-1185">Reference proteome</keyword>
<dbReference type="GO" id="GO:0005524">
    <property type="term" value="F:ATP binding"/>
    <property type="evidence" value="ECO:0007669"/>
    <property type="project" value="UniProtKB-KW"/>
</dbReference>
<evidence type="ECO:0000256" key="17">
    <source>
        <dbReference type="SAM" id="SignalP"/>
    </source>
</evidence>
<dbReference type="AlphaFoldDB" id="A0A0D3DIX6"/>
<keyword evidence="8" id="KW-0418">Kinase</keyword>
<evidence type="ECO:0000256" key="16">
    <source>
        <dbReference type="SAM" id="Phobius"/>
    </source>
</evidence>
<dbReference type="InterPro" id="IPR011009">
    <property type="entry name" value="Kinase-like_dom_sf"/>
</dbReference>
<protein>
    <recommendedName>
        <fullName evidence="18">Protein kinase domain-containing protein</fullName>
    </recommendedName>
</protein>
<evidence type="ECO:0000256" key="15">
    <source>
        <dbReference type="ARBA" id="ARBA00047951"/>
    </source>
</evidence>
<evidence type="ECO:0000256" key="13">
    <source>
        <dbReference type="ARBA" id="ARBA00023180"/>
    </source>
</evidence>
<keyword evidence="9" id="KW-0067">ATP-binding</keyword>
<proteinExistence type="predicted"/>
<dbReference type="STRING" id="109376.A0A0D3DIX6"/>
<dbReference type="InterPro" id="IPR000719">
    <property type="entry name" value="Prot_kinase_dom"/>
</dbReference>
<keyword evidence="4" id="KW-0808">Transferase</keyword>
<feature type="chain" id="PRO_5002270456" description="Protein kinase domain-containing protein" evidence="17">
    <location>
        <begin position="23"/>
        <end position="619"/>
    </location>
</feature>
<comment type="subcellular location">
    <subcellularLocation>
        <location evidence="1">Membrane</location>
        <topology evidence="1">Single-pass type I membrane protein</topology>
    </subcellularLocation>
</comment>
<feature type="domain" description="Protein kinase" evidence="18">
    <location>
        <begin position="288"/>
        <end position="578"/>
    </location>
</feature>
<dbReference type="EnsemblPlants" id="Bo8g004320.1">
    <property type="protein sequence ID" value="Bo8g004320.1"/>
    <property type="gene ID" value="Bo8g004320"/>
</dbReference>
<keyword evidence="10 16" id="KW-1133">Transmembrane helix</keyword>
<dbReference type="FunFam" id="1.10.510.10:FF:000084">
    <property type="entry name" value="Wall-associated receptor kinase 2"/>
    <property type="match status" value="1"/>
</dbReference>
<evidence type="ECO:0000313" key="20">
    <source>
        <dbReference type="Proteomes" id="UP000032141"/>
    </source>
</evidence>
<evidence type="ECO:0000313" key="19">
    <source>
        <dbReference type="EnsemblPlants" id="Bo8g004320.1"/>
    </source>
</evidence>
<keyword evidence="2" id="KW-0723">Serine/threonine-protein kinase</keyword>
<dbReference type="GO" id="GO:0004674">
    <property type="term" value="F:protein serine/threonine kinase activity"/>
    <property type="evidence" value="ECO:0007669"/>
    <property type="project" value="UniProtKB-KW"/>
</dbReference>
<dbReference type="PROSITE" id="PS50011">
    <property type="entry name" value="PROTEIN_KINASE_DOM"/>
    <property type="match status" value="1"/>
</dbReference>
<dbReference type="InterPro" id="IPR013695">
    <property type="entry name" value="WAK"/>
</dbReference>
<dbReference type="InterPro" id="IPR008271">
    <property type="entry name" value="Ser/Thr_kinase_AS"/>
</dbReference>
<dbReference type="PANTHER" id="PTHR27005:SF381">
    <property type="entry name" value="PROTEIN KINASE DOMAIN-CONTAINING PROTEIN"/>
    <property type="match status" value="1"/>
</dbReference>
<reference evidence="19 20" key="1">
    <citation type="journal article" date="2014" name="Genome Biol.">
        <title>Transcriptome and methylome profiling reveals relics of genome dominance in the mesopolyploid Brassica oleracea.</title>
        <authorList>
            <person name="Parkin I.A."/>
            <person name="Koh C."/>
            <person name="Tang H."/>
            <person name="Robinson S.J."/>
            <person name="Kagale S."/>
            <person name="Clarke W.E."/>
            <person name="Town C.D."/>
            <person name="Nixon J."/>
            <person name="Krishnakumar V."/>
            <person name="Bidwell S.L."/>
            <person name="Denoeud F."/>
            <person name="Belcram H."/>
            <person name="Links M.G."/>
            <person name="Just J."/>
            <person name="Clarke C."/>
            <person name="Bender T."/>
            <person name="Huebert T."/>
            <person name="Mason A.S."/>
            <person name="Pires J.C."/>
            <person name="Barker G."/>
            <person name="Moore J."/>
            <person name="Walley P.G."/>
            <person name="Manoli S."/>
            <person name="Batley J."/>
            <person name="Edwards D."/>
            <person name="Nelson M.N."/>
            <person name="Wang X."/>
            <person name="Paterson A.H."/>
            <person name="King G."/>
            <person name="Bancroft I."/>
            <person name="Chalhoub B."/>
            <person name="Sharpe A.G."/>
        </authorList>
    </citation>
    <scope>NUCLEOTIDE SEQUENCE</scope>
    <source>
        <strain evidence="19 20">cv. TO1000</strain>
    </source>
</reference>
<dbReference type="GO" id="GO:0030247">
    <property type="term" value="F:polysaccharide binding"/>
    <property type="evidence" value="ECO:0007669"/>
    <property type="project" value="InterPro"/>
</dbReference>
<reference evidence="19" key="2">
    <citation type="submission" date="2015-03" db="UniProtKB">
        <authorList>
            <consortium name="EnsemblPlants"/>
        </authorList>
    </citation>
    <scope>IDENTIFICATION</scope>
</reference>
<evidence type="ECO:0000256" key="10">
    <source>
        <dbReference type="ARBA" id="ARBA00022989"/>
    </source>
</evidence>
<keyword evidence="12" id="KW-1015">Disulfide bond</keyword>
<evidence type="ECO:0000256" key="3">
    <source>
        <dbReference type="ARBA" id="ARBA00022553"/>
    </source>
</evidence>
<dbReference type="eggNOG" id="ENOG502RMXX">
    <property type="taxonomic scope" value="Eukaryota"/>
</dbReference>
<evidence type="ECO:0000256" key="2">
    <source>
        <dbReference type="ARBA" id="ARBA00022527"/>
    </source>
</evidence>
<sequence length="619" mass="69844">MKCALLLWSHLSLLLVLILVSADLTASTSSCPSHCGNISIPYPFGIGKGCYLNEWFAIQCNNFTSGELVPYLPKINKEVVKILLPDPEYSGERSIYGSLGIKTNITSMGCSNNSDQLNCRGNKCCQADPPSGIGQIVGISMEEFSSNKTRERRCRVAFLTVKNRDRPAYPVAKFTDPQWFYNRQYVILQLRWAIPMTNLSFVNSLRCAHYEMLQYIDGINPCGCSNTDDGRAMRQGGTCVNTPGDFQCVVKKNKTVPITIGLCVGYGVLMFSGVTLWLYKFIKKQRKINRKKKLFKRNGGLLLKQQLTATEDNIEKTKVFTSKELEKATENFVQLECFNKVAKINHRNIVKLIGCCLETEVPLLVYEFISNGNLFEHLHCEIDESTMTTWEMRLRIVIDIAGALSYLHSAAASPIFHRDVKSTNIMLDEKYRAKVADFGTSRSVTVDHTHLTTIVSGTAGYVDPEYFQSSQFTDKSDVYSFGVVLVELITREKPILLMRFQQSRTLATYFIFAMEENRVVDIIDPQIRDDCNQEQVMAASQLARRCLNLNGRSRPSMREVSMELERIRSPNGDSHSHVHVEGINAEEVAAEINIGVEGCNCWTNFIISPMDCVINWLCE</sequence>